<dbReference type="RefSeq" id="WP_179531648.1">
    <property type="nucleotide sequence ID" value="NZ_BAAAPP010000005.1"/>
</dbReference>
<accession>A0A7Z0C424</accession>
<feature type="chain" id="PRO_5030531281" description="DUF6801 domain-containing protein" evidence="1">
    <location>
        <begin position="28"/>
        <end position="195"/>
    </location>
</feature>
<dbReference type="Pfam" id="PF20611">
    <property type="entry name" value="DUF6801"/>
    <property type="match status" value="1"/>
</dbReference>
<gene>
    <name evidence="3" type="ORF">BKA05_002397</name>
</gene>
<evidence type="ECO:0000313" key="3">
    <source>
        <dbReference type="EMBL" id="NYI10882.1"/>
    </source>
</evidence>
<protein>
    <recommendedName>
        <fullName evidence="2">DUF6801 domain-containing protein</fullName>
    </recommendedName>
</protein>
<dbReference type="InterPro" id="IPR046542">
    <property type="entry name" value="DUF6801"/>
</dbReference>
<organism evidence="3 4">
    <name type="scientific">Nocardioides marinus</name>
    <dbReference type="NCBI Taxonomy" id="374514"/>
    <lineage>
        <taxon>Bacteria</taxon>
        <taxon>Bacillati</taxon>
        <taxon>Actinomycetota</taxon>
        <taxon>Actinomycetes</taxon>
        <taxon>Propionibacteriales</taxon>
        <taxon>Nocardioidaceae</taxon>
        <taxon>Nocardioides</taxon>
    </lineage>
</organism>
<dbReference type="EMBL" id="JACBZI010000001">
    <property type="protein sequence ID" value="NYI10882.1"/>
    <property type="molecule type" value="Genomic_DNA"/>
</dbReference>
<comment type="caution">
    <text evidence="3">The sequence shown here is derived from an EMBL/GenBank/DDBJ whole genome shotgun (WGS) entry which is preliminary data.</text>
</comment>
<dbReference type="Proteomes" id="UP000537326">
    <property type="component" value="Unassembled WGS sequence"/>
</dbReference>
<evidence type="ECO:0000313" key="4">
    <source>
        <dbReference type="Proteomes" id="UP000537326"/>
    </source>
</evidence>
<keyword evidence="4" id="KW-1185">Reference proteome</keyword>
<dbReference type="AlphaFoldDB" id="A0A7Z0C424"/>
<feature type="signal peptide" evidence="1">
    <location>
        <begin position="1"/>
        <end position="27"/>
    </location>
</feature>
<feature type="domain" description="DUF6801" evidence="2">
    <location>
        <begin position="42"/>
        <end position="187"/>
    </location>
</feature>
<evidence type="ECO:0000259" key="2">
    <source>
        <dbReference type="Pfam" id="PF20611"/>
    </source>
</evidence>
<sequence>MRPLLPAVAAALLAPLLPVLAAAPAGAANDQDPRMVERTTVYTCASEVLGSGDFETFVRVQLPRTVTAGKKMAARPIDFSIVVPEEMTQTMRDYGVEEVSGRSDDATYKVGTKKRKIRRLELPSTEVPAEGLLVLEGTGTAQAVRLKKIDTYPVKLPGRFTATITVTGSFSMSDELTCRIAKGAKTKIGSVRVVP</sequence>
<name>A0A7Z0C424_9ACTN</name>
<evidence type="ECO:0000256" key="1">
    <source>
        <dbReference type="SAM" id="SignalP"/>
    </source>
</evidence>
<proteinExistence type="predicted"/>
<keyword evidence="1" id="KW-0732">Signal</keyword>
<reference evidence="3 4" key="1">
    <citation type="submission" date="2020-07" db="EMBL/GenBank/DDBJ databases">
        <title>Sequencing the genomes of 1000 actinobacteria strains.</title>
        <authorList>
            <person name="Klenk H.-P."/>
        </authorList>
    </citation>
    <scope>NUCLEOTIDE SEQUENCE [LARGE SCALE GENOMIC DNA]</scope>
    <source>
        <strain evidence="3 4">DSM 18248</strain>
    </source>
</reference>